<gene>
    <name evidence="1" type="ORF">D1868_10760</name>
</gene>
<dbReference type="RefSeq" id="WP_156007867.1">
    <property type="nucleotide sequence ID" value="NZ_CP045483.1"/>
</dbReference>
<dbReference type="KEGG" id="sazo:D1868_10760"/>
<sequence>MEILSTREQLIDIIKNGNTNCRALTNSYEEVSGLCITTLYFRLERPMLYVLYDNKAYVIGNSEYGRRLKLINDNLVKLVEKAAKRYDIIGTIIALMYVTQGTKNVPNGAIYHFVPFLPPNGSVSTTPAYIYDLYTLPSAYYNKLFEDFVDTDVFHLLYLQDDHTTLLALPASHNLKKGDIIYVDSGRQIRKWI</sequence>
<evidence type="ECO:0000313" key="1">
    <source>
        <dbReference type="EMBL" id="QGR20416.1"/>
    </source>
</evidence>
<dbReference type="Proteomes" id="UP000423396">
    <property type="component" value="Chromosome"/>
</dbReference>
<name>A0A650CRG9_9CREN</name>
<keyword evidence="2" id="KW-1185">Reference proteome</keyword>
<dbReference type="GeneID" id="42799557"/>
<proteinExistence type="predicted"/>
<accession>A0A650CRG9</accession>
<organism evidence="1 2">
    <name type="scientific">Stygiolobus azoricus</name>
    <dbReference type="NCBI Taxonomy" id="41675"/>
    <lineage>
        <taxon>Archaea</taxon>
        <taxon>Thermoproteota</taxon>
        <taxon>Thermoprotei</taxon>
        <taxon>Sulfolobales</taxon>
        <taxon>Sulfolobaceae</taxon>
        <taxon>Stygiolobus</taxon>
    </lineage>
</organism>
<reference evidence="1 2" key="1">
    <citation type="submission" date="2019-10" db="EMBL/GenBank/DDBJ databases">
        <title>Genome Sequences from Six Type Strain Members of the Archaeal Family Sulfolobaceae: Acidianus ambivalens, Acidianus infernus, Metallosphaera prunae, Stygiolobus azoricus, Sulfolobus metallicus, and Sulfurisphaera ohwakuensis.</title>
        <authorList>
            <person name="Counts J.A."/>
            <person name="Kelly R.M."/>
        </authorList>
    </citation>
    <scope>NUCLEOTIDE SEQUENCE [LARGE SCALE GENOMIC DNA]</scope>
    <source>
        <strain evidence="1 2">FC6</strain>
    </source>
</reference>
<evidence type="ECO:0000313" key="2">
    <source>
        <dbReference type="Proteomes" id="UP000423396"/>
    </source>
</evidence>
<dbReference type="EMBL" id="CP045483">
    <property type="protein sequence ID" value="QGR20416.1"/>
    <property type="molecule type" value="Genomic_DNA"/>
</dbReference>
<protein>
    <submittedName>
        <fullName evidence="1">Uncharacterized protein</fullName>
    </submittedName>
</protein>
<dbReference type="AlphaFoldDB" id="A0A650CRG9"/>